<feature type="compositionally biased region" description="Basic and acidic residues" evidence="1">
    <location>
        <begin position="1"/>
        <end position="12"/>
    </location>
</feature>
<evidence type="ECO:0000256" key="1">
    <source>
        <dbReference type="SAM" id="MobiDB-lite"/>
    </source>
</evidence>
<name>A0A248SKQ3_9CAUD</name>
<feature type="region of interest" description="Disordered" evidence="1">
    <location>
        <begin position="1"/>
        <end position="56"/>
    </location>
</feature>
<proteinExistence type="predicted"/>
<organism evidence="2 3">
    <name type="scientific">Klebsiella phage SopranoGao</name>
    <dbReference type="NCBI Taxonomy" id="2026944"/>
    <lineage>
        <taxon>Viruses</taxon>
        <taxon>Duplodnaviria</taxon>
        <taxon>Heunggongvirae</taxon>
        <taxon>Uroviricota</taxon>
        <taxon>Caudoviricetes</taxon>
        <taxon>Lastavirus</taxon>
        <taxon>Lastavirus sopranogao</taxon>
    </lineage>
</organism>
<evidence type="ECO:0000313" key="2">
    <source>
        <dbReference type="EMBL" id="ASV45024.1"/>
    </source>
</evidence>
<accession>A0A248SKQ3</accession>
<reference evidence="2 3" key="1">
    <citation type="submission" date="2017-08" db="EMBL/GenBank/DDBJ databases">
        <authorList>
            <person name="de Groot N.N."/>
        </authorList>
    </citation>
    <scope>NUCLEOTIDE SEQUENCE [LARGE SCALE GENOMIC DNA]</scope>
</reference>
<gene>
    <name evidence="2" type="ORF">SopranoGao_1</name>
</gene>
<protein>
    <submittedName>
        <fullName evidence="2">Uncharacterized protein</fullName>
    </submittedName>
</protein>
<sequence>MRRLMRAGELRKNKVPVYKPEISTGHHNKPRRYLSGLKNRWEPVESRHTTGKGVEA</sequence>
<keyword evidence="3" id="KW-1185">Reference proteome</keyword>
<feature type="compositionally biased region" description="Basic and acidic residues" evidence="1">
    <location>
        <begin position="39"/>
        <end position="56"/>
    </location>
</feature>
<dbReference type="Proteomes" id="UP000224252">
    <property type="component" value="Segment"/>
</dbReference>
<evidence type="ECO:0000313" key="3">
    <source>
        <dbReference type="Proteomes" id="UP000224252"/>
    </source>
</evidence>
<dbReference type="EMBL" id="MF612073">
    <property type="protein sequence ID" value="ASV45024.1"/>
    <property type="molecule type" value="Genomic_DNA"/>
</dbReference>